<dbReference type="EMBL" id="CP031422">
    <property type="protein sequence ID" value="AZS42074.1"/>
    <property type="molecule type" value="Genomic_DNA"/>
</dbReference>
<dbReference type="PROSITE" id="PS51257">
    <property type="entry name" value="PROKAR_LIPOPROTEIN"/>
    <property type="match status" value="1"/>
</dbReference>
<reference evidence="3 4" key="1">
    <citation type="submission" date="2018-08" db="EMBL/GenBank/DDBJ databases">
        <title>Microbacterium oxydans strain HG3.</title>
        <authorList>
            <person name="ORTET P."/>
        </authorList>
    </citation>
    <scope>NUCLEOTIDE SEQUENCE [LARGE SCALE GENOMIC DNA]</scope>
    <source>
        <strain evidence="3 4">HG3</strain>
    </source>
</reference>
<feature type="chain" id="PRO_5039428345" description="Lipoprotein" evidence="2">
    <location>
        <begin position="26"/>
        <end position="161"/>
    </location>
</feature>
<evidence type="ECO:0000256" key="1">
    <source>
        <dbReference type="SAM" id="MobiDB-lite"/>
    </source>
</evidence>
<dbReference type="KEGG" id="moy:CVS54_03436"/>
<evidence type="ECO:0000313" key="4">
    <source>
        <dbReference type="Proteomes" id="UP000274841"/>
    </source>
</evidence>
<sequence length="161" mass="17289">MRLMRTRSHRVIALASVAGAVLVLAGCETAYQHGPYELGTDGENLLVAVCEARTITEVYVEERPDLPGVQGRQHIWDASGDLSVASREILLVGGDNPGLVDSVSLKPTLEPGVRYFLDMNEALGQVTSALFRIPEGGLAPGEWLTPEGDVSSEPCSRRDTT</sequence>
<evidence type="ECO:0000313" key="3">
    <source>
        <dbReference type="EMBL" id="AZS42074.1"/>
    </source>
</evidence>
<accession>A0A3Q9JAN3</accession>
<name>A0A3Q9JAN3_9MICO</name>
<keyword evidence="2" id="KW-0732">Signal</keyword>
<organism evidence="3 4">
    <name type="scientific">Microbacterium oxydans</name>
    <dbReference type="NCBI Taxonomy" id="82380"/>
    <lineage>
        <taxon>Bacteria</taxon>
        <taxon>Bacillati</taxon>
        <taxon>Actinomycetota</taxon>
        <taxon>Actinomycetes</taxon>
        <taxon>Micrococcales</taxon>
        <taxon>Microbacteriaceae</taxon>
        <taxon>Microbacterium</taxon>
    </lineage>
</organism>
<dbReference type="Proteomes" id="UP000274841">
    <property type="component" value="Chromosome"/>
</dbReference>
<feature type="signal peptide" evidence="2">
    <location>
        <begin position="1"/>
        <end position="25"/>
    </location>
</feature>
<evidence type="ECO:0000256" key="2">
    <source>
        <dbReference type="SAM" id="SignalP"/>
    </source>
</evidence>
<evidence type="ECO:0008006" key="5">
    <source>
        <dbReference type="Google" id="ProtNLM"/>
    </source>
</evidence>
<dbReference type="AlphaFoldDB" id="A0A3Q9JAN3"/>
<proteinExistence type="predicted"/>
<gene>
    <name evidence="3" type="ORF">CVS54_03436</name>
</gene>
<feature type="region of interest" description="Disordered" evidence="1">
    <location>
        <begin position="142"/>
        <end position="161"/>
    </location>
</feature>
<protein>
    <recommendedName>
        <fullName evidence="5">Lipoprotein</fullName>
    </recommendedName>
</protein>